<sequence length="130" mass="15015">MPHLRFTMTVSDLSRNCAYAASVTPGFEEEILEPVLEVLRSEYDRINPFRIESINSKCSSYQFDDPVRRENRGRSAPVLLLSPVSSTDSLHIALVDEMEKTGWDWLGPNERYHKSETQENVTTWTFKRCS</sequence>
<reference evidence="1 2" key="1">
    <citation type="submission" date="2024-02" db="EMBL/GenBank/DDBJ databases">
        <authorList>
            <person name="Daric V."/>
            <person name="Darras S."/>
        </authorList>
    </citation>
    <scope>NUCLEOTIDE SEQUENCE [LARGE SCALE GENOMIC DNA]</scope>
</reference>
<accession>A0ABP0G029</accession>
<name>A0ABP0G029_CLALP</name>
<protein>
    <submittedName>
        <fullName evidence="1">Uncharacterized protein</fullName>
    </submittedName>
</protein>
<keyword evidence="2" id="KW-1185">Reference proteome</keyword>
<dbReference type="EMBL" id="CAWYQH010000097">
    <property type="protein sequence ID" value="CAK8684166.1"/>
    <property type="molecule type" value="Genomic_DNA"/>
</dbReference>
<dbReference type="Proteomes" id="UP001642483">
    <property type="component" value="Unassembled WGS sequence"/>
</dbReference>
<gene>
    <name evidence="1" type="ORF">CVLEPA_LOCUS15162</name>
</gene>
<proteinExistence type="predicted"/>
<comment type="caution">
    <text evidence="1">The sequence shown here is derived from an EMBL/GenBank/DDBJ whole genome shotgun (WGS) entry which is preliminary data.</text>
</comment>
<organism evidence="1 2">
    <name type="scientific">Clavelina lepadiformis</name>
    <name type="common">Light-bulb sea squirt</name>
    <name type="synonym">Ascidia lepadiformis</name>
    <dbReference type="NCBI Taxonomy" id="159417"/>
    <lineage>
        <taxon>Eukaryota</taxon>
        <taxon>Metazoa</taxon>
        <taxon>Chordata</taxon>
        <taxon>Tunicata</taxon>
        <taxon>Ascidiacea</taxon>
        <taxon>Aplousobranchia</taxon>
        <taxon>Clavelinidae</taxon>
        <taxon>Clavelina</taxon>
    </lineage>
</organism>
<evidence type="ECO:0000313" key="1">
    <source>
        <dbReference type="EMBL" id="CAK8684166.1"/>
    </source>
</evidence>
<evidence type="ECO:0000313" key="2">
    <source>
        <dbReference type="Proteomes" id="UP001642483"/>
    </source>
</evidence>